<organism evidence="2 3">
    <name type="scientific">Candidatus Litorirhabdus singularis</name>
    <dbReference type="NCBI Taxonomy" id="2518993"/>
    <lineage>
        <taxon>Bacteria</taxon>
        <taxon>Pseudomonadati</taxon>
        <taxon>Pseudomonadota</taxon>
        <taxon>Gammaproteobacteria</taxon>
        <taxon>Cellvibrionales</taxon>
        <taxon>Halieaceae</taxon>
        <taxon>Candidatus Litorirhabdus</taxon>
    </lineage>
</organism>
<dbReference type="Pfam" id="PF07238">
    <property type="entry name" value="PilZ"/>
    <property type="match status" value="1"/>
</dbReference>
<feature type="domain" description="PilZ" evidence="1">
    <location>
        <begin position="25"/>
        <end position="120"/>
    </location>
</feature>
<dbReference type="InterPro" id="IPR009875">
    <property type="entry name" value="PilZ_domain"/>
</dbReference>
<proteinExistence type="predicted"/>
<protein>
    <submittedName>
        <fullName evidence="2">PilZ domain-containing protein</fullName>
    </submittedName>
</protein>
<evidence type="ECO:0000313" key="2">
    <source>
        <dbReference type="EMBL" id="MCX2981732.1"/>
    </source>
</evidence>
<dbReference type="Proteomes" id="UP001143362">
    <property type="component" value="Unassembled WGS sequence"/>
</dbReference>
<evidence type="ECO:0000259" key="1">
    <source>
        <dbReference type="Pfam" id="PF07238"/>
    </source>
</evidence>
<dbReference type="Gene3D" id="2.40.10.220">
    <property type="entry name" value="predicted glycosyltransferase like domains"/>
    <property type="match status" value="1"/>
</dbReference>
<evidence type="ECO:0000313" key="3">
    <source>
        <dbReference type="Proteomes" id="UP001143362"/>
    </source>
</evidence>
<gene>
    <name evidence="2" type="ORF">EYC98_12770</name>
</gene>
<accession>A0ABT3THD2</accession>
<name>A0ABT3THD2_9GAMM</name>
<sequence>MYERSGESLEFHSIETDEQLEHFARKFFRVRVRHLQGHYLRLGSLKLTIADVSARGISLVSDKVTAMVLGDLISNSELVLDQERFQGLSGRIVHHSLDGEGNTVTGIQWLELNTITEKRMEIVVESLRQKLFDDI</sequence>
<dbReference type="RefSeq" id="WP_279245729.1">
    <property type="nucleotide sequence ID" value="NZ_SHNN01000002.1"/>
</dbReference>
<keyword evidence="3" id="KW-1185">Reference proteome</keyword>
<comment type="caution">
    <text evidence="2">The sequence shown here is derived from an EMBL/GenBank/DDBJ whole genome shotgun (WGS) entry which is preliminary data.</text>
</comment>
<reference evidence="2" key="1">
    <citation type="submission" date="2019-02" db="EMBL/GenBank/DDBJ databases">
        <authorList>
            <person name="Li S.-H."/>
        </authorList>
    </citation>
    <scope>NUCLEOTIDE SEQUENCE</scope>
    <source>
        <strain evidence="2">IMCC14734</strain>
    </source>
</reference>
<dbReference type="EMBL" id="SHNN01000002">
    <property type="protein sequence ID" value="MCX2981732.1"/>
    <property type="molecule type" value="Genomic_DNA"/>
</dbReference>